<keyword evidence="1" id="KW-0472">Membrane</keyword>
<comment type="caution">
    <text evidence="2">The sequence shown here is derived from an EMBL/GenBank/DDBJ whole genome shotgun (WGS) entry which is preliminary data.</text>
</comment>
<accession>A0A3D8TQ71</accession>
<evidence type="ECO:0000313" key="3">
    <source>
        <dbReference type="Proteomes" id="UP000257055"/>
    </source>
</evidence>
<dbReference type="EMBL" id="LARY01000002">
    <property type="protein sequence ID" value="RDX00935.1"/>
    <property type="molecule type" value="Genomic_DNA"/>
</dbReference>
<dbReference type="PROSITE" id="PS51257">
    <property type="entry name" value="PROKAR_LIPOPROTEIN"/>
    <property type="match status" value="1"/>
</dbReference>
<keyword evidence="1" id="KW-0812">Transmembrane</keyword>
<name>A0A3D8TQ71_9LIST</name>
<gene>
    <name evidence="2" type="ORF">UR08_08190</name>
</gene>
<evidence type="ECO:0000256" key="1">
    <source>
        <dbReference type="SAM" id="Phobius"/>
    </source>
</evidence>
<reference evidence="3" key="1">
    <citation type="submission" date="2015-04" db="EMBL/GenBank/DDBJ databases">
        <authorList>
            <person name="Schardt J."/>
            <person name="Mueller-Herbst S."/>
            <person name="Scherer S."/>
            <person name="Huptas C."/>
        </authorList>
    </citation>
    <scope>NUCLEOTIDE SEQUENCE [LARGE SCALE GENOMIC DNA]</scope>
    <source>
        <strain evidence="3">Kiel-L1</strain>
    </source>
</reference>
<feature type="transmembrane region" description="Helical" evidence="1">
    <location>
        <begin position="67"/>
        <end position="86"/>
    </location>
</feature>
<keyword evidence="3" id="KW-1185">Reference proteome</keyword>
<feature type="transmembrane region" description="Helical" evidence="1">
    <location>
        <begin position="92"/>
        <end position="115"/>
    </location>
</feature>
<sequence length="128" mass="13909">MRFIFAYLTVFILGIFSCLGVEAILFGKLDAELVFAAILIAAPLVLVGATIAEIYYGFSKNANWQRFAFFGFLYGLFAVIIITGVMQVASMFIVILVSILSGILTALLALIFFTFRGGKKSSGKATRS</sequence>
<organism evidence="2 3">
    <name type="scientific">Listeria kieliensis</name>
    <dbReference type="NCBI Taxonomy" id="1621700"/>
    <lineage>
        <taxon>Bacteria</taxon>
        <taxon>Bacillati</taxon>
        <taxon>Bacillota</taxon>
        <taxon>Bacilli</taxon>
        <taxon>Bacillales</taxon>
        <taxon>Listeriaceae</taxon>
        <taxon>Listeria</taxon>
    </lineage>
</organism>
<dbReference type="Proteomes" id="UP000257055">
    <property type="component" value="Unassembled WGS sequence"/>
</dbReference>
<dbReference type="RefSeq" id="WP_115753183.1">
    <property type="nucleotide sequence ID" value="NZ_LARY01000002.1"/>
</dbReference>
<evidence type="ECO:0008006" key="4">
    <source>
        <dbReference type="Google" id="ProtNLM"/>
    </source>
</evidence>
<protein>
    <recommendedName>
        <fullName evidence="4">Permease</fullName>
    </recommendedName>
</protein>
<dbReference type="AlphaFoldDB" id="A0A3D8TQ71"/>
<feature type="transmembrane region" description="Helical" evidence="1">
    <location>
        <begin position="33"/>
        <end position="55"/>
    </location>
</feature>
<keyword evidence="1" id="KW-1133">Transmembrane helix</keyword>
<evidence type="ECO:0000313" key="2">
    <source>
        <dbReference type="EMBL" id="RDX00935.1"/>
    </source>
</evidence>
<proteinExistence type="predicted"/>